<dbReference type="PRINTS" id="PR00320">
    <property type="entry name" value="GPROTEINBRPT"/>
</dbReference>
<name>A0A9W4HIQ0_PENOL</name>
<evidence type="ECO:0000259" key="7">
    <source>
        <dbReference type="PROSITE" id="PS50837"/>
    </source>
</evidence>
<evidence type="ECO:0000256" key="4">
    <source>
        <dbReference type="ARBA" id="ARBA00039789"/>
    </source>
</evidence>
<evidence type="ECO:0000256" key="1">
    <source>
        <dbReference type="ARBA" id="ARBA00022574"/>
    </source>
</evidence>
<dbReference type="SUPFAM" id="SSF69322">
    <property type="entry name" value="Tricorn protease domain 2"/>
    <property type="match status" value="1"/>
</dbReference>
<comment type="caution">
    <text evidence="8">The sequence shown here is derived from an EMBL/GenBank/DDBJ whole genome shotgun (WGS) entry which is preliminary data.</text>
</comment>
<feature type="repeat" description="WD" evidence="6">
    <location>
        <begin position="962"/>
        <end position="1003"/>
    </location>
</feature>
<dbReference type="PANTHER" id="PTHR22847:SF637">
    <property type="entry name" value="WD REPEAT DOMAIN 5B"/>
    <property type="match status" value="1"/>
</dbReference>
<dbReference type="GO" id="GO:0005634">
    <property type="term" value="C:nucleus"/>
    <property type="evidence" value="ECO:0007669"/>
    <property type="project" value="TreeGrafter"/>
</dbReference>
<dbReference type="SUPFAM" id="SSF52540">
    <property type="entry name" value="P-loop containing nucleoside triphosphate hydrolases"/>
    <property type="match status" value="1"/>
</dbReference>
<reference evidence="8" key="1">
    <citation type="submission" date="2021-07" db="EMBL/GenBank/DDBJ databases">
        <authorList>
            <person name="Branca A.L. A."/>
        </authorList>
    </citation>
    <scope>NUCLEOTIDE SEQUENCE</scope>
</reference>
<dbReference type="InterPro" id="IPR020472">
    <property type="entry name" value="WD40_PAC1"/>
</dbReference>
<dbReference type="SMART" id="SM00320">
    <property type="entry name" value="WD40"/>
    <property type="match status" value="13"/>
</dbReference>
<dbReference type="GO" id="GO:1990234">
    <property type="term" value="C:transferase complex"/>
    <property type="evidence" value="ECO:0007669"/>
    <property type="project" value="UniProtKB-ARBA"/>
</dbReference>
<organism evidence="8 9">
    <name type="scientific">Penicillium olsonii</name>
    <dbReference type="NCBI Taxonomy" id="99116"/>
    <lineage>
        <taxon>Eukaryota</taxon>
        <taxon>Fungi</taxon>
        <taxon>Dikarya</taxon>
        <taxon>Ascomycota</taxon>
        <taxon>Pezizomycotina</taxon>
        <taxon>Eurotiomycetes</taxon>
        <taxon>Eurotiomycetidae</taxon>
        <taxon>Eurotiales</taxon>
        <taxon>Aspergillaceae</taxon>
        <taxon>Penicillium</taxon>
    </lineage>
</organism>
<feature type="repeat" description="WD" evidence="6">
    <location>
        <begin position="920"/>
        <end position="952"/>
    </location>
</feature>
<dbReference type="Proteomes" id="UP001153618">
    <property type="component" value="Unassembled WGS sequence"/>
</dbReference>
<dbReference type="PROSITE" id="PS50294">
    <property type="entry name" value="WD_REPEATS_REGION"/>
    <property type="match status" value="5"/>
</dbReference>
<dbReference type="Pfam" id="PF00400">
    <property type="entry name" value="WD40"/>
    <property type="match status" value="10"/>
</dbReference>
<evidence type="ECO:0000256" key="2">
    <source>
        <dbReference type="ARBA" id="ARBA00022737"/>
    </source>
</evidence>
<dbReference type="InterPro" id="IPR027417">
    <property type="entry name" value="P-loop_NTPase"/>
</dbReference>
<feature type="domain" description="NACHT" evidence="7">
    <location>
        <begin position="80"/>
        <end position="229"/>
    </location>
</feature>
<dbReference type="CDD" id="cd00200">
    <property type="entry name" value="WD40"/>
    <property type="match status" value="2"/>
</dbReference>
<feature type="repeat" description="WD" evidence="6">
    <location>
        <begin position="1178"/>
        <end position="1219"/>
    </location>
</feature>
<protein>
    <recommendedName>
        <fullName evidence="4">Mitochondrial division protein 1</fullName>
    </recommendedName>
</protein>
<feature type="repeat" description="WD" evidence="6">
    <location>
        <begin position="669"/>
        <end position="710"/>
    </location>
</feature>
<evidence type="ECO:0000256" key="6">
    <source>
        <dbReference type="PROSITE-ProRule" id="PRU00221"/>
    </source>
</evidence>
<dbReference type="InterPro" id="IPR056884">
    <property type="entry name" value="NPHP3-like_N"/>
</dbReference>
<evidence type="ECO:0000313" key="9">
    <source>
        <dbReference type="Proteomes" id="UP001153618"/>
    </source>
</evidence>
<dbReference type="PANTHER" id="PTHR22847">
    <property type="entry name" value="WD40 REPEAT PROTEIN"/>
    <property type="match status" value="1"/>
</dbReference>
<feature type="repeat" description="WD" evidence="6">
    <location>
        <begin position="1138"/>
        <end position="1163"/>
    </location>
</feature>
<comment type="similarity">
    <text evidence="3">Belongs to the WD repeat MDV1/CAF4 family.</text>
</comment>
<dbReference type="InterPro" id="IPR007111">
    <property type="entry name" value="NACHT_NTPase"/>
</dbReference>
<evidence type="ECO:0000256" key="3">
    <source>
        <dbReference type="ARBA" id="ARBA00038415"/>
    </source>
</evidence>
<dbReference type="InterPro" id="IPR015943">
    <property type="entry name" value="WD40/YVTN_repeat-like_dom_sf"/>
</dbReference>
<gene>
    <name evidence="8" type="ORF">POLS_LOCUS3197</name>
</gene>
<sequence>MIGNADVSFGPNNSGLQLGINHGNVNIPSHNVDILDKLPVALGAELDSFRDQHEDECLHGTRTDLLRNVAEWAKSPDGACIFWLNGMAGTGKSTIARTVARLFPRELLTTATFFFRRGEADRGNATRLFPTIARQLAIKIPDLAPSLRNALTTDPDVGKKSLKVQFQALLLQPFLTLGQLSSPILVIFLVIDALDECDTDNDIRVILHLLPQLQELSTVRLRIFLTSRPELPIRLGFSKMANHQYQGIALHEIPEEVTAHDISLFLKDRLWKIQDTKDVPPDWPGEDVIRTLVEMSVPLFISAATVCRHVEPKLDPVKELADLIKDQARYSTKMDKTYLPVLERFLGGQDEEDKELTLRHFQRIVGSIILLSHPLPVKALATFLGLEERLISNLLDSFRSVLRLPSGRDQPVQILHQSFRDFLLQTGSKFYIDEGQTHKHIALQCLCTMRAKLKKDICNLNNFETKRADIDERLINHHIRPELQYSCRYWVHHLEQSVVSSDMAQEALRFLQQHFLHWAEAMYTLGLSSEVVVMINILQQITQEVGGSTTSDFLQDAKRFALKFQQIANEVPLQLYCAGLTFAPLMSIIRRDFINEIPYWIYQLPLVRHQWSAELQTLEGHISAVNAVAFSPDSRFLASCSGLMANTVYSKDNVIQLWDAASGALRQTLEGHSNMVTSLAFSPKGVLLASGSHDQSVRLWNPITGALYHTLGNHPMGVDALAFSPSGRLLASGSGSTKKGKDGTIRLWDTTTGILQRKLEGNFSGVTSLAFSPNGKLLASGSGSKIYGPKEDRAPSLYDLANCSTGCGTEKDNVVRIWNISTGKLRQTLGGDAGGIQCVAFSSDNRMIAAGPENSSVRVWDSATGTLKQTLKAHDILGVTALAFSPNCRLLASSSSSLGGKDDDAVRIWDPVAGALLQILHGHSAGISSLAFSPDGRQLASGSKDYTVRLWDPMTDHVQPTLRGHKGRVSDLVPSPDGSMLASVSTETIIRIWNSNNGVLDHVLEGHSKAIIDIAFSPDGHLLASASLDHTVRLWDSHTGKLRHVLESHGHWVNLSFSPGGFLLVWVSRERAIRIWDPATGILKQTIRAHWSGFHSTAFSPDMKLLAIGSEDLEFKRHWGEYCILLCDVATGKIRRTLKGHSAGVFSVVFSPDGHLLASSSIDQDTVLIWNPASGLLLHRLEKEALSLAFSPDNQSLAFTSTSFTLKLWNFATGALRETPSLCRDPSNITFSQDGSYVSCGAGIFHVQGQCAKSRLNSTQPGFELYIDNGHWICIDKNRVLWLPAEFRPTSCAVFDGRIALGTHSGMVLLMGFRVNLG</sequence>
<feature type="repeat" description="WD" evidence="6">
    <location>
        <begin position="829"/>
        <end position="870"/>
    </location>
</feature>
<dbReference type="InterPro" id="IPR001680">
    <property type="entry name" value="WD40_rpt"/>
</dbReference>
<keyword evidence="2" id="KW-0677">Repeat</keyword>
<evidence type="ECO:0000313" key="8">
    <source>
        <dbReference type="EMBL" id="CAG8048782.1"/>
    </source>
</evidence>
<keyword evidence="1 6" id="KW-0853">WD repeat</keyword>
<dbReference type="OrthoDB" id="1577640at2759"/>
<proteinExistence type="inferred from homology"/>
<dbReference type="Gene3D" id="3.40.50.300">
    <property type="entry name" value="P-loop containing nucleotide triphosphate hydrolases"/>
    <property type="match status" value="1"/>
</dbReference>
<dbReference type="SUPFAM" id="SSF50978">
    <property type="entry name" value="WD40 repeat-like"/>
    <property type="match status" value="2"/>
</dbReference>
<keyword evidence="9" id="KW-1185">Reference proteome</keyword>
<dbReference type="Pfam" id="PF24883">
    <property type="entry name" value="NPHP3_N"/>
    <property type="match status" value="1"/>
</dbReference>
<dbReference type="Gene3D" id="2.130.10.10">
    <property type="entry name" value="YVTN repeat-like/Quinoprotein amine dehydrogenase"/>
    <property type="match status" value="5"/>
</dbReference>
<evidence type="ECO:0000256" key="5">
    <source>
        <dbReference type="ARBA" id="ARBA00043913"/>
    </source>
</evidence>
<dbReference type="PROSITE" id="PS50082">
    <property type="entry name" value="WD_REPEATS_2"/>
    <property type="match status" value="7"/>
</dbReference>
<feature type="repeat" description="WD" evidence="6">
    <location>
        <begin position="1004"/>
        <end position="1045"/>
    </location>
</feature>
<dbReference type="PROSITE" id="PS50837">
    <property type="entry name" value="NACHT"/>
    <property type="match status" value="1"/>
</dbReference>
<accession>A0A9W4HIQ0</accession>
<dbReference type="InterPro" id="IPR036322">
    <property type="entry name" value="WD40_repeat_dom_sf"/>
</dbReference>
<comment type="function">
    <text evidence="5">Involved in mitochondrial fission. Acts as an adapter protein required to form mitochondrial fission complexes. Formation of these complexes is required to promote constriction and fission of the mitochondrial compartment at a late step in mitochondrial division.</text>
</comment>
<dbReference type="EMBL" id="CAJVOS010000016">
    <property type="protein sequence ID" value="CAG8048782.1"/>
    <property type="molecule type" value="Genomic_DNA"/>
</dbReference>